<feature type="region of interest" description="Disordered" evidence="1">
    <location>
        <begin position="190"/>
        <end position="308"/>
    </location>
</feature>
<feature type="compositionally biased region" description="Low complexity" evidence="1">
    <location>
        <begin position="99"/>
        <end position="110"/>
    </location>
</feature>
<gene>
    <name evidence="2" type="ORF">SEVIR_9G283900v2</name>
</gene>
<proteinExistence type="predicted"/>
<reference evidence="2" key="1">
    <citation type="submission" date="2019-03" db="EMBL/GenBank/DDBJ databases">
        <title>WGS assembly of Setaria viridis.</title>
        <authorList>
            <person name="Huang P."/>
            <person name="Jenkins J."/>
            <person name="Grimwood J."/>
            <person name="Barry K."/>
            <person name="Healey A."/>
            <person name="Mamidi S."/>
            <person name="Sreedasyam A."/>
            <person name="Shu S."/>
            <person name="Feldman M."/>
            <person name="Wu J."/>
            <person name="Yu Y."/>
            <person name="Chen C."/>
            <person name="Johnson J."/>
            <person name="Rokhsar D."/>
            <person name="Baxter I."/>
            <person name="Schmutz J."/>
            <person name="Brutnell T."/>
            <person name="Kellogg E."/>
        </authorList>
    </citation>
    <scope>NUCLEOTIDE SEQUENCE [LARGE SCALE GENOMIC DNA]</scope>
</reference>
<accession>A0A4V6D1D7</accession>
<feature type="region of interest" description="Disordered" evidence="1">
    <location>
        <begin position="99"/>
        <end position="123"/>
    </location>
</feature>
<dbReference type="EMBL" id="CM016560">
    <property type="protein sequence ID" value="TKV94285.1"/>
    <property type="molecule type" value="Genomic_DNA"/>
</dbReference>
<name>A0A4V6D1D7_SETVI</name>
<dbReference type="Gramene" id="TKV94285">
    <property type="protein sequence ID" value="TKV94285"/>
    <property type="gene ID" value="SEVIR_9G283900v2"/>
</dbReference>
<evidence type="ECO:0000313" key="2">
    <source>
        <dbReference type="EMBL" id="TKV94285.1"/>
    </source>
</evidence>
<evidence type="ECO:0000256" key="1">
    <source>
        <dbReference type="SAM" id="MobiDB-lite"/>
    </source>
</evidence>
<dbReference type="AlphaFoldDB" id="A0A4V6D1D7"/>
<feature type="compositionally biased region" description="Basic residues" evidence="1">
    <location>
        <begin position="299"/>
        <end position="308"/>
    </location>
</feature>
<keyword evidence="3" id="KW-1185">Reference proteome</keyword>
<dbReference type="Proteomes" id="UP000298652">
    <property type="component" value="Chromosome 9"/>
</dbReference>
<evidence type="ECO:0000313" key="3">
    <source>
        <dbReference type="Proteomes" id="UP000298652"/>
    </source>
</evidence>
<protein>
    <submittedName>
        <fullName evidence="2">Uncharacterized protein</fullName>
    </submittedName>
</protein>
<organism evidence="2 3">
    <name type="scientific">Setaria viridis</name>
    <name type="common">Green bristlegrass</name>
    <name type="synonym">Setaria italica subsp. viridis</name>
    <dbReference type="NCBI Taxonomy" id="4556"/>
    <lineage>
        <taxon>Eukaryota</taxon>
        <taxon>Viridiplantae</taxon>
        <taxon>Streptophyta</taxon>
        <taxon>Embryophyta</taxon>
        <taxon>Tracheophyta</taxon>
        <taxon>Spermatophyta</taxon>
        <taxon>Magnoliopsida</taxon>
        <taxon>Liliopsida</taxon>
        <taxon>Poales</taxon>
        <taxon>Poaceae</taxon>
        <taxon>PACMAD clade</taxon>
        <taxon>Panicoideae</taxon>
        <taxon>Panicodae</taxon>
        <taxon>Paniceae</taxon>
        <taxon>Cenchrinae</taxon>
        <taxon>Setaria</taxon>
    </lineage>
</organism>
<sequence>MPPYLDLRFCRHSPPLPTRSALHRLHLPAYAARPLAIPPPHALQRAALGHAHFPAMLLPTVARLPSAACTPTALLPATHFSQLRSSRARRASILAGTPLLPAPAAQPSSARATHREPAGSRQLARPAMLEAAPAQHPPPVSMDARTGGRNLRRAAGHLFHPTLLPTLLLTAPLLLFRATLLVGTLRLASFDNRDPSRPPMAHRQPSPPHPPRALSMDPSTGPPDPAPGAGSGRRCHPGPPSMTRQPRPPGHNGGEENRLAATLIAGRLPTAGSSGGGVKGREEGGGRRRWQRSPARVAHAGRRRRRGF</sequence>